<dbReference type="GeneID" id="78287128"/>
<dbReference type="RefSeq" id="WP_092351350.1">
    <property type="nucleotide sequence ID" value="NZ_FOIN01000001.1"/>
</dbReference>
<dbReference type="AlphaFoldDB" id="A0A1I0BFN5"/>
<name>A0A1I0BFN5_9FIRM</name>
<sequence>MKIDCRLKINFEHEFNRLCSNQLHNSLNTLNDDLSGEYESKCKNCPMCNSSICNNDELSIEDVEILQNWSDENEEK</sequence>
<evidence type="ECO:0000313" key="2">
    <source>
        <dbReference type="Proteomes" id="UP000198558"/>
    </source>
</evidence>
<proteinExistence type="predicted"/>
<reference evidence="2" key="1">
    <citation type="submission" date="2016-10" db="EMBL/GenBank/DDBJ databases">
        <authorList>
            <person name="Varghese N."/>
            <person name="Submissions S."/>
        </authorList>
    </citation>
    <scope>NUCLEOTIDE SEQUENCE [LARGE SCALE GENOMIC DNA]</scope>
    <source>
        <strain evidence="2">DSM 1551</strain>
    </source>
</reference>
<accession>A0A1I0BFN5</accession>
<protein>
    <submittedName>
        <fullName evidence="1">Uncharacterized protein</fullName>
    </submittedName>
</protein>
<gene>
    <name evidence="1" type="ORF">SAMN04489758_10181</name>
</gene>
<dbReference type="EMBL" id="FOIN01000001">
    <property type="protein sequence ID" value="SET04986.1"/>
    <property type="molecule type" value="Genomic_DNA"/>
</dbReference>
<keyword evidence="2" id="KW-1185">Reference proteome</keyword>
<dbReference type="Proteomes" id="UP000198558">
    <property type="component" value="Unassembled WGS sequence"/>
</dbReference>
<evidence type="ECO:0000313" key="1">
    <source>
        <dbReference type="EMBL" id="SET04986.1"/>
    </source>
</evidence>
<organism evidence="1 2">
    <name type="scientific">Thomasclavelia cocleata</name>
    <dbReference type="NCBI Taxonomy" id="69824"/>
    <lineage>
        <taxon>Bacteria</taxon>
        <taxon>Bacillati</taxon>
        <taxon>Bacillota</taxon>
        <taxon>Erysipelotrichia</taxon>
        <taxon>Erysipelotrichales</taxon>
        <taxon>Coprobacillaceae</taxon>
        <taxon>Thomasclavelia</taxon>
    </lineage>
</organism>